<evidence type="ECO:0000313" key="2">
    <source>
        <dbReference type="Proteomes" id="UP000030745"/>
    </source>
</evidence>
<dbReference type="OrthoDB" id="272672at2759"/>
<dbReference type="GeneID" id="24138479"/>
<dbReference type="OMA" id="NETMIKH"/>
<protein>
    <submittedName>
        <fullName evidence="1">Uncharacterized protein</fullName>
    </submittedName>
</protein>
<dbReference type="Proteomes" id="UP000030745">
    <property type="component" value="Unassembled WGS sequence"/>
</dbReference>
<gene>
    <name evidence="1" type="ORF">SPRG_16896</name>
</gene>
<dbReference type="VEuPathDB" id="FungiDB:SPRG_16896"/>
<dbReference type="RefSeq" id="XP_012211600.1">
    <property type="nucleotide sequence ID" value="XM_012356210.1"/>
</dbReference>
<organism evidence="1 2">
    <name type="scientific">Saprolegnia parasitica (strain CBS 223.65)</name>
    <dbReference type="NCBI Taxonomy" id="695850"/>
    <lineage>
        <taxon>Eukaryota</taxon>
        <taxon>Sar</taxon>
        <taxon>Stramenopiles</taxon>
        <taxon>Oomycota</taxon>
        <taxon>Saprolegniomycetes</taxon>
        <taxon>Saprolegniales</taxon>
        <taxon>Saprolegniaceae</taxon>
        <taxon>Saprolegnia</taxon>
    </lineage>
</organism>
<dbReference type="STRING" id="695850.A0A067BTV4"/>
<sequence length="162" mass="17405">MTNTGKWPCAPSTQLAVIGTSFESASVQADLQSLIAKDALESHQAACVAQLRADDRFELVSDGPSEVRFRLVCPVNSLNETMIKHHHHIDMKALNLQLATEVNASGDGALLLALPGGDESIVLVASAAGSRTLLSMWPTIDARAKIILYDVRKKLSECMCGF</sequence>
<accession>A0A067BTV4</accession>
<keyword evidence="2" id="KW-1185">Reference proteome</keyword>
<dbReference type="AlphaFoldDB" id="A0A067BTV4"/>
<proteinExistence type="predicted"/>
<dbReference type="EMBL" id="KK583590">
    <property type="protein sequence ID" value="KDO17691.1"/>
    <property type="molecule type" value="Genomic_DNA"/>
</dbReference>
<name>A0A067BTV4_SAPPC</name>
<evidence type="ECO:0000313" key="1">
    <source>
        <dbReference type="EMBL" id="KDO17691.1"/>
    </source>
</evidence>
<dbReference type="KEGG" id="spar:SPRG_16896"/>
<reference evidence="1 2" key="1">
    <citation type="journal article" date="2013" name="PLoS Genet.">
        <title>Distinctive expansion of potential virulence genes in the genome of the oomycete fish pathogen Saprolegnia parasitica.</title>
        <authorList>
            <person name="Jiang R.H."/>
            <person name="de Bruijn I."/>
            <person name="Haas B.J."/>
            <person name="Belmonte R."/>
            <person name="Lobach L."/>
            <person name="Christie J."/>
            <person name="van den Ackerveken G."/>
            <person name="Bottin A."/>
            <person name="Bulone V."/>
            <person name="Diaz-Moreno S.M."/>
            <person name="Dumas B."/>
            <person name="Fan L."/>
            <person name="Gaulin E."/>
            <person name="Govers F."/>
            <person name="Grenville-Briggs L.J."/>
            <person name="Horner N.R."/>
            <person name="Levin J.Z."/>
            <person name="Mammella M."/>
            <person name="Meijer H.J."/>
            <person name="Morris P."/>
            <person name="Nusbaum C."/>
            <person name="Oome S."/>
            <person name="Phillips A.J."/>
            <person name="van Rooyen D."/>
            <person name="Rzeszutek E."/>
            <person name="Saraiva M."/>
            <person name="Secombes C.J."/>
            <person name="Seidl M.F."/>
            <person name="Snel B."/>
            <person name="Stassen J.H."/>
            <person name="Sykes S."/>
            <person name="Tripathy S."/>
            <person name="van den Berg H."/>
            <person name="Vega-Arreguin J.C."/>
            <person name="Wawra S."/>
            <person name="Young S.K."/>
            <person name="Zeng Q."/>
            <person name="Dieguez-Uribeondo J."/>
            <person name="Russ C."/>
            <person name="Tyler B.M."/>
            <person name="van West P."/>
        </authorList>
    </citation>
    <scope>NUCLEOTIDE SEQUENCE [LARGE SCALE GENOMIC DNA]</scope>
    <source>
        <strain evidence="1 2">CBS 223.65</strain>
    </source>
</reference>